<evidence type="ECO:0000313" key="2">
    <source>
        <dbReference type="Proteomes" id="UP000789366"/>
    </source>
</evidence>
<reference evidence="1" key="1">
    <citation type="submission" date="2021-06" db="EMBL/GenBank/DDBJ databases">
        <authorList>
            <person name="Kallberg Y."/>
            <person name="Tangrot J."/>
            <person name="Rosling A."/>
        </authorList>
    </citation>
    <scope>NUCLEOTIDE SEQUENCE</scope>
    <source>
        <strain evidence="1">28 12/20/2015</strain>
    </source>
</reference>
<dbReference type="EMBL" id="CAJVPW010031208">
    <property type="protein sequence ID" value="CAG8725949.1"/>
    <property type="molecule type" value="Genomic_DNA"/>
</dbReference>
<feature type="non-terminal residue" evidence="1">
    <location>
        <position position="1"/>
    </location>
</feature>
<keyword evidence="2" id="KW-1185">Reference proteome</keyword>
<name>A0ACA9PYQ3_9GLOM</name>
<dbReference type="Proteomes" id="UP000789366">
    <property type="component" value="Unassembled WGS sequence"/>
</dbReference>
<sequence length="298" mass="34446">GYRLGTTKSSKQKGEDLEKYICERLQETYNGQDDISKITHVGTKADIKQLIHLEEKLEKDMVGEGAEFGILVAMARLLVMARVRVNKEESPEERKDIGRLQTSTKNMEKTREEMKKIIVGEMESELKIDYNLKKGFHYHIDNEPIIGLKWVSLSETLNFFYEKEKIFTFKYDPTISLKQMGEDVLKAVQSGKPSVHLHQISFANIKDITEEFISPRPKLFACLVEKRPVSLYQLAKLLNRDYANVYKDVKSLVAMGIVELKKEGERIRPVPLYDQIIFDFQVKKVFPSQPLERISVVN</sequence>
<proteinExistence type="predicted"/>
<protein>
    <submittedName>
        <fullName evidence="1">4598_t:CDS:1</fullName>
    </submittedName>
</protein>
<evidence type="ECO:0000313" key="1">
    <source>
        <dbReference type="EMBL" id="CAG8725949.1"/>
    </source>
</evidence>
<accession>A0ACA9PYQ3</accession>
<organism evidence="1 2">
    <name type="scientific">Cetraspora pellucida</name>
    <dbReference type="NCBI Taxonomy" id="1433469"/>
    <lineage>
        <taxon>Eukaryota</taxon>
        <taxon>Fungi</taxon>
        <taxon>Fungi incertae sedis</taxon>
        <taxon>Mucoromycota</taxon>
        <taxon>Glomeromycotina</taxon>
        <taxon>Glomeromycetes</taxon>
        <taxon>Diversisporales</taxon>
        <taxon>Gigasporaceae</taxon>
        <taxon>Cetraspora</taxon>
    </lineage>
</organism>
<gene>
    <name evidence="1" type="ORF">SPELUC_LOCUS12758</name>
</gene>
<comment type="caution">
    <text evidence="1">The sequence shown here is derived from an EMBL/GenBank/DDBJ whole genome shotgun (WGS) entry which is preliminary data.</text>
</comment>